<name>A0A918AAY0_9ACTN</name>
<accession>A0A918AAY0</accession>
<reference evidence="1" key="1">
    <citation type="journal article" date="2014" name="Int. J. Syst. Evol. Microbiol.">
        <title>Complete genome sequence of Corynebacterium casei LMG S-19264T (=DSM 44701T), isolated from a smear-ripened cheese.</title>
        <authorList>
            <consortium name="US DOE Joint Genome Institute (JGI-PGF)"/>
            <person name="Walter F."/>
            <person name="Albersmeier A."/>
            <person name="Kalinowski J."/>
            <person name="Ruckert C."/>
        </authorList>
    </citation>
    <scope>NUCLEOTIDE SEQUENCE</scope>
    <source>
        <strain evidence="1">CGMCC 4.7430</strain>
    </source>
</reference>
<evidence type="ECO:0000313" key="2">
    <source>
        <dbReference type="Proteomes" id="UP000660745"/>
    </source>
</evidence>
<gene>
    <name evidence="1" type="ORF">GCM10012278_66660</name>
</gene>
<organism evidence="1 2">
    <name type="scientific">Nonomuraea glycinis</name>
    <dbReference type="NCBI Taxonomy" id="2047744"/>
    <lineage>
        <taxon>Bacteria</taxon>
        <taxon>Bacillati</taxon>
        <taxon>Actinomycetota</taxon>
        <taxon>Actinomycetes</taxon>
        <taxon>Streptosporangiales</taxon>
        <taxon>Streptosporangiaceae</taxon>
        <taxon>Nonomuraea</taxon>
    </lineage>
</organism>
<proteinExistence type="predicted"/>
<dbReference type="Proteomes" id="UP000660745">
    <property type="component" value="Unassembled WGS sequence"/>
</dbReference>
<sequence>MGRGGAHVSGYGADYDASVMRLRERGSGARTFGGEGLFATIIGTYNECLQVSLDALTGIGGEIAETGEGLHMVSRNIRAAESTNVESFESPTWR</sequence>
<protein>
    <submittedName>
        <fullName evidence="1">Uncharacterized protein</fullName>
    </submittedName>
</protein>
<reference evidence="1" key="2">
    <citation type="submission" date="2020-09" db="EMBL/GenBank/DDBJ databases">
        <authorList>
            <person name="Sun Q."/>
            <person name="Zhou Y."/>
        </authorList>
    </citation>
    <scope>NUCLEOTIDE SEQUENCE</scope>
    <source>
        <strain evidence="1">CGMCC 4.7430</strain>
    </source>
</reference>
<comment type="caution">
    <text evidence="1">The sequence shown here is derived from an EMBL/GenBank/DDBJ whole genome shotgun (WGS) entry which is preliminary data.</text>
</comment>
<evidence type="ECO:0000313" key="1">
    <source>
        <dbReference type="EMBL" id="GGP13763.1"/>
    </source>
</evidence>
<dbReference type="EMBL" id="BMNK01000015">
    <property type="protein sequence ID" value="GGP13763.1"/>
    <property type="molecule type" value="Genomic_DNA"/>
</dbReference>
<dbReference type="AlphaFoldDB" id="A0A918AAY0"/>
<keyword evidence="2" id="KW-1185">Reference proteome</keyword>